<dbReference type="EMBL" id="KL197762">
    <property type="protein sequence ID" value="KDQ50297.1"/>
    <property type="molecule type" value="Genomic_DNA"/>
</dbReference>
<dbReference type="AlphaFoldDB" id="A0A067PH08"/>
<reference evidence="2" key="1">
    <citation type="journal article" date="2014" name="Proc. Natl. Acad. Sci. U.S.A.">
        <title>Extensive sampling of basidiomycete genomes demonstrates inadequacy of the white-rot/brown-rot paradigm for wood decay fungi.</title>
        <authorList>
            <person name="Riley R."/>
            <person name="Salamov A.A."/>
            <person name="Brown D.W."/>
            <person name="Nagy L.G."/>
            <person name="Floudas D."/>
            <person name="Held B.W."/>
            <person name="Levasseur A."/>
            <person name="Lombard V."/>
            <person name="Morin E."/>
            <person name="Otillar R."/>
            <person name="Lindquist E.A."/>
            <person name="Sun H."/>
            <person name="LaButti K.M."/>
            <person name="Schmutz J."/>
            <person name="Jabbour D."/>
            <person name="Luo H."/>
            <person name="Baker S.E."/>
            <person name="Pisabarro A.G."/>
            <person name="Walton J.D."/>
            <person name="Blanchette R.A."/>
            <person name="Henrissat B."/>
            <person name="Martin F."/>
            <person name="Cullen D."/>
            <person name="Hibbett D.S."/>
            <person name="Grigoriev I.V."/>
        </authorList>
    </citation>
    <scope>NUCLEOTIDE SEQUENCE [LARGE SCALE GENOMIC DNA]</scope>
    <source>
        <strain evidence="2">MUCL 33604</strain>
    </source>
</reference>
<dbReference type="HOGENOM" id="CLU_2146236_0_0_1"/>
<gene>
    <name evidence="1" type="ORF">JAAARDRAFT_587384</name>
</gene>
<dbReference type="Proteomes" id="UP000027265">
    <property type="component" value="Unassembled WGS sequence"/>
</dbReference>
<accession>A0A067PH08</accession>
<dbReference type="OrthoDB" id="426882at2759"/>
<evidence type="ECO:0000313" key="2">
    <source>
        <dbReference type="Proteomes" id="UP000027265"/>
    </source>
</evidence>
<sequence>MKAACSQIYVMESSCPRAHLGTDISHGGVGECDDSVITVRLWHRQETAKRPESVHLYDALVFSRSLSSESFRTTSISLIPQVITSLVRNTFKFAPSPQARSRQPYRLLPLSD</sequence>
<protein>
    <submittedName>
        <fullName evidence="1">Uncharacterized protein</fullName>
    </submittedName>
</protein>
<evidence type="ECO:0000313" key="1">
    <source>
        <dbReference type="EMBL" id="KDQ50297.1"/>
    </source>
</evidence>
<name>A0A067PH08_9AGAM</name>
<organism evidence="1 2">
    <name type="scientific">Jaapia argillacea MUCL 33604</name>
    <dbReference type="NCBI Taxonomy" id="933084"/>
    <lineage>
        <taxon>Eukaryota</taxon>
        <taxon>Fungi</taxon>
        <taxon>Dikarya</taxon>
        <taxon>Basidiomycota</taxon>
        <taxon>Agaricomycotina</taxon>
        <taxon>Agaricomycetes</taxon>
        <taxon>Agaricomycetidae</taxon>
        <taxon>Jaapiales</taxon>
        <taxon>Jaapiaceae</taxon>
        <taxon>Jaapia</taxon>
    </lineage>
</organism>
<keyword evidence="2" id="KW-1185">Reference proteome</keyword>
<proteinExistence type="predicted"/>
<dbReference type="InParanoid" id="A0A067PH08"/>